<name>A0ABW5CGA1_9PROT</name>
<dbReference type="PANTHER" id="PTHR30386:SF24">
    <property type="entry name" value="MULTIDRUG RESISTANCE EFFLUX PUMP"/>
    <property type="match status" value="1"/>
</dbReference>
<dbReference type="InterPro" id="IPR050739">
    <property type="entry name" value="MFP"/>
</dbReference>
<dbReference type="InterPro" id="IPR058625">
    <property type="entry name" value="MdtA-like_BSH"/>
</dbReference>
<dbReference type="Pfam" id="PF25917">
    <property type="entry name" value="BSH_RND"/>
    <property type="match status" value="1"/>
</dbReference>
<dbReference type="Pfam" id="PF25954">
    <property type="entry name" value="Beta-barrel_RND_2"/>
    <property type="match status" value="1"/>
</dbReference>
<accession>A0ABW5CGA1</accession>
<dbReference type="PANTHER" id="PTHR30386">
    <property type="entry name" value="MEMBRANE FUSION SUBUNIT OF EMRAB-TOLC MULTIDRUG EFFLUX PUMP"/>
    <property type="match status" value="1"/>
</dbReference>
<dbReference type="Gene3D" id="1.10.287.470">
    <property type="entry name" value="Helix hairpin bin"/>
    <property type="match status" value="1"/>
</dbReference>
<evidence type="ECO:0000313" key="4">
    <source>
        <dbReference type="EMBL" id="MFD2235088.1"/>
    </source>
</evidence>
<dbReference type="Gene3D" id="2.40.50.100">
    <property type="match status" value="1"/>
</dbReference>
<dbReference type="InterPro" id="IPR058792">
    <property type="entry name" value="Beta-barrel_RND_2"/>
</dbReference>
<feature type="coiled-coil region" evidence="1">
    <location>
        <begin position="105"/>
        <end position="141"/>
    </location>
</feature>
<evidence type="ECO:0000256" key="1">
    <source>
        <dbReference type="SAM" id="Coils"/>
    </source>
</evidence>
<dbReference type="Gene3D" id="2.40.30.170">
    <property type="match status" value="1"/>
</dbReference>
<reference evidence="5" key="1">
    <citation type="journal article" date="2019" name="Int. J. Syst. Evol. Microbiol.">
        <title>The Global Catalogue of Microorganisms (GCM) 10K type strain sequencing project: providing services to taxonomists for standard genome sequencing and annotation.</title>
        <authorList>
            <consortium name="The Broad Institute Genomics Platform"/>
            <consortium name="The Broad Institute Genome Sequencing Center for Infectious Disease"/>
            <person name="Wu L."/>
            <person name="Ma J."/>
        </authorList>
    </citation>
    <scope>NUCLEOTIDE SEQUENCE [LARGE SCALE GENOMIC DNA]</scope>
    <source>
        <strain evidence="5">KCTC 15012</strain>
    </source>
</reference>
<feature type="coiled-coil region" evidence="1">
    <location>
        <begin position="178"/>
        <end position="212"/>
    </location>
</feature>
<organism evidence="4 5">
    <name type="scientific">Phaeospirillum tilakii</name>
    <dbReference type="NCBI Taxonomy" id="741673"/>
    <lineage>
        <taxon>Bacteria</taxon>
        <taxon>Pseudomonadati</taxon>
        <taxon>Pseudomonadota</taxon>
        <taxon>Alphaproteobacteria</taxon>
        <taxon>Rhodospirillales</taxon>
        <taxon>Rhodospirillaceae</taxon>
        <taxon>Phaeospirillum</taxon>
    </lineage>
</organism>
<dbReference type="RefSeq" id="WP_377317939.1">
    <property type="nucleotide sequence ID" value="NZ_JBHUIY010000035.1"/>
</dbReference>
<sequence length="363" mass="38643">MDKPRSIRPRKAVLLALASGVAILACAGGLYHQSYGRYFQSTNNAYVQADSVVVSSKVAGLVEAVFVSANQDVAAGDPLVRIDARDYRAEAAQAEAQIGVAHALAESTRAQIREQRAGIEQARAQRDVAEENTRFAEAEAARYEPLAASGAETRQSLARLRTEARQARAQLGARRATLASAERRVAALEAGVEQAMAQARAAEARLQAARINVEASLITASTNGRIGNLTVRVGQYAQPGQRMMSVVPVGRLYVEANFKETQVGLMRTGQPARLEVDALPGIAFAGRVTSLAPGTGAQFSLLPPQNATGNFTKIVQRVPVRISIDASPALLALLVPGLSVEAEVDTRSARDELTRLARADQPQ</sequence>
<protein>
    <submittedName>
        <fullName evidence="4">HlyD family secretion protein</fullName>
    </submittedName>
</protein>
<evidence type="ECO:0000313" key="5">
    <source>
        <dbReference type="Proteomes" id="UP001597296"/>
    </source>
</evidence>
<evidence type="ECO:0000259" key="3">
    <source>
        <dbReference type="Pfam" id="PF25954"/>
    </source>
</evidence>
<dbReference type="EMBL" id="JBHUIY010000035">
    <property type="protein sequence ID" value="MFD2235088.1"/>
    <property type="molecule type" value="Genomic_DNA"/>
</dbReference>
<feature type="domain" description="CusB-like beta-barrel" evidence="3">
    <location>
        <begin position="253"/>
        <end position="295"/>
    </location>
</feature>
<gene>
    <name evidence="4" type="ORF">ACFSNB_14845</name>
</gene>
<dbReference type="PROSITE" id="PS51257">
    <property type="entry name" value="PROKAR_LIPOPROTEIN"/>
    <property type="match status" value="1"/>
</dbReference>
<keyword evidence="1" id="KW-0175">Coiled coil</keyword>
<keyword evidence="5" id="KW-1185">Reference proteome</keyword>
<comment type="caution">
    <text evidence="4">The sequence shown here is derived from an EMBL/GenBank/DDBJ whole genome shotgun (WGS) entry which is preliminary data.</text>
</comment>
<dbReference type="Proteomes" id="UP001597296">
    <property type="component" value="Unassembled WGS sequence"/>
</dbReference>
<feature type="domain" description="Multidrug resistance protein MdtA-like barrel-sandwich hybrid" evidence="2">
    <location>
        <begin position="52"/>
        <end position="247"/>
    </location>
</feature>
<dbReference type="SUPFAM" id="SSF111369">
    <property type="entry name" value="HlyD-like secretion proteins"/>
    <property type="match status" value="2"/>
</dbReference>
<evidence type="ECO:0000259" key="2">
    <source>
        <dbReference type="Pfam" id="PF25917"/>
    </source>
</evidence>
<proteinExistence type="predicted"/>